<protein>
    <recommendedName>
        <fullName evidence="4">MIB/HERC2 domain-containing protein</fullName>
    </recommendedName>
</protein>
<reference evidence="5" key="1">
    <citation type="journal article" date="2019" name="bioRxiv">
        <title>The Genome of the Zebra Mussel, Dreissena polymorpha: A Resource for Invasive Species Research.</title>
        <authorList>
            <person name="McCartney M.A."/>
            <person name="Auch B."/>
            <person name="Kono T."/>
            <person name="Mallez S."/>
            <person name="Zhang Y."/>
            <person name="Obille A."/>
            <person name="Becker A."/>
            <person name="Abrahante J.E."/>
            <person name="Garbe J."/>
            <person name="Badalamenti J.P."/>
            <person name="Herman A."/>
            <person name="Mangelson H."/>
            <person name="Liachko I."/>
            <person name="Sullivan S."/>
            <person name="Sone E.D."/>
            <person name="Koren S."/>
            <person name="Silverstein K.A.T."/>
            <person name="Beckman K.B."/>
            <person name="Gohl D.M."/>
        </authorList>
    </citation>
    <scope>NUCLEOTIDE SEQUENCE</scope>
    <source>
        <strain evidence="5">Duluth1</strain>
        <tissue evidence="5">Whole animal</tissue>
    </source>
</reference>
<dbReference type="GO" id="GO:0004842">
    <property type="term" value="F:ubiquitin-protein transferase activity"/>
    <property type="evidence" value="ECO:0007669"/>
    <property type="project" value="InterPro"/>
</dbReference>
<dbReference type="AlphaFoldDB" id="A0A9D4HG69"/>
<sequence>MKVPIVGAVVLLACLATVQSLVCLNCPDAAHPRFCKHVTTCSVGEKCGIETFVSTDGDLLYKLGCVDTNFCTATPSLKSQNGNHGNQFVACQSCCDNHDLCNDVGCNSTGFPINRGPICFNCEALPGDYACHKVEHCEPHEVCFKDATLEFQTDMMYSSGCRSKHNCADNIVDPVVLLGKRHVTDDVYTENKRSVSVCTSCCAGDLCNVQCKGTGQYPPPTTTSTTLSTTLQTTVSSTMSTDTTTTTTMTWLQSTPELPPVVGMRVERGPDWHWLNQDGNGPGTVTGIPVAGWVTVRWDNNGNKNSYRYGFNNTYDVQPISATTTKITANATTTTITVNATTTTITANATTTTITANASTTTTTANATETVTARMPILQVNDIVVRGPDWMWPDQSGCIMTHTASPSGCIMTHTAR</sequence>
<feature type="chain" id="PRO_5038432255" description="MIB/HERC2 domain-containing protein" evidence="3">
    <location>
        <begin position="21"/>
        <end position="416"/>
    </location>
</feature>
<dbReference type="SUPFAM" id="SSF159034">
    <property type="entry name" value="Mib/herc2 domain-like"/>
    <property type="match status" value="1"/>
</dbReference>
<dbReference type="InterPro" id="IPR010606">
    <property type="entry name" value="Mib_Herc2"/>
</dbReference>
<dbReference type="Gene3D" id="2.30.30.40">
    <property type="entry name" value="SH3 Domains"/>
    <property type="match status" value="1"/>
</dbReference>
<evidence type="ECO:0000256" key="3">
    <source>
        <dbReference type="SAM" id="SignalP"/>
    </source>
</evidence>
<dbReference type="Proteomes" id="UP000828390">
    <property type="component" value="Unassembled WGS sequence"/>
</dbReference>
<reference evidence="5" key="2">
    <citation type="submission" date="2020-11" db="EMBL/GenBank/DDBJ databases">
        <authorList>
            <person name="McCartney M.A."/>
            <person name="Auch B."/>
            <person name="Kono T."/>
            <person name="Mallez S."/>
            <person name="Becker A."/>
            <person name="Gohl D.M."/>
            <person name="Silverstein K.A.T."/>
            <person name="Koren S."/>
            <person name="Bechman K.B."/>
            <person name="Herman A."/>
            <person name="Abrahante J.E."/>
            <person name="Garbe J."/>
        </authorList>
    </citation>
    <scope>NUCLEOTIDE SEQUENCE</scope>
    <source>
        <strain evidence="5">Duluth1</strain>
        <tissue evidence="5">Whole animal</tissue>
    </source>
</reference>
<proteinExistence type="predicted"/>
<evidence type="ECO:0000256" key="1">
    <source>
        <dbReference type="ARBA" id="ARBA00022729"/>
    </source>
</evidence>
<name>A0A9D4HG69_DREPO</name>
<accession>A0A9D4HG69</accession>
<gene>
    <name evidence="5" type="ORF">DPMN_059034</name>
</gene>
<dbReference type="GO" id="GO:0016567">
    <property type="term" value="P:protein ubiquitination"/>
    <property type="evidence" value="ECO:0007669"/>
    <property type="project" value="InterPro"/>
</dbReference>
<keyword evidence="2" id="KW-1015">Disulfide bond</keyword>
<keyword evidence="6" id="KW-1185">Reference proteome</keyword>
<feature type="non-terminal residue" evidence="5">
    <location>
        <position position="416"/>
    </location>
</feature>
<evidence type="ECO:0000259" key="4">
    <source>
        <dbReference type="PROSITE" id="PS51416"/>
    </source>
</evidence>
<keyword evidence="1 3" id="KW-0732">Signal</keyword>
<dbReference type="GO" id="GO:0046872">
    <property type="term" value="F:metal ion binding"/>
    <property type="evidence" value="ECO:0007669"/>
    <property type="project" value="InterPro"/>
</dbReference>
<evidence type="ECO:0000313" key="6">
    <source>
        <dbReference type="Proteomes" id="UP000828390"/>
    </source>
</evidence>
<organism evidence="5 6">
    <name type="scientific">Dreissena polymorpha</name>
    <name type="common">Zebra mussel</name>
    <name type="synonym">Mytilus polymorpha</name>
    <dbReference type="NCBI Taxonomy" id="45954"/>
    <lineage>
        <taxon>Eukaryota</taxon>
        <taxon>Metazoa</taxon>
        <taxon>Spiralia</taxon>
        <taxon>Lophotrochozoa</taxon>
        <taxon>Mollusca</taxon>
        <taxon>Bivalvia</taxon>
        <taxon>Autobranchia</taxon>
        <taxon>Heteroconchia</taxon>
        <taxon>Euheterodonta</taxon>
        <taxon>Imparidentia</taxon>
        <taxon>Neoheterodontei</taxon>
        <taxon>Myida</taxon>
        <taxon>Dreissenoidea</taxon>
        <taxon>Dreissenidae</taxon>
        <taxon>Dreissena</taxon>
    </lineage>
</organism>
<evidence type="ECO:0000256" key="2">
    <source>
        <dbReference type="ARBA" id="ARBA00023157"/>
    </source>
</evidence>
<dbReference type="EMBL" id="JAIWYP010000013">
    <property type="protein sequence ID" value="KAH3716313.1"/>
    <property type="molecule type" value="Genomic_DNA"/>
</dbReference>
<dbReference type="PANTHER" id="PTHR10036:SF3">
    <property type="entry name" value="PROTEIN SLEEPLESS-RELATED"/>
    <property type="match status" value="1"/>
</dbReference>
<dbReference type="PANTHER" id="PTHR10036">
    <property type="entry name" value="CD59 GLYCOPROTEIN"/>
    <property type="match status" value="1"/>
</dbReference>
<feature type="signal peptide" evidence="3">
    <location>
        <begin position="1"/>
        <end position="20"/>
    </location>
</feature>
<dbReference type="PROSITE" id="PS51416">
    <property type="entry name" value="MIB_HERC2"/>
    <property type="match status" value="1"/>
</dbReference>
<dbReference type="Pfam" id="PF06701">
    <property type="entry name" value="MIB_HERC2"/>
    <property type="match status" value="1"/>
</dbReference>
<dbReference type="InterPro" id="IPR037252">
    <property type="entry name" value="Mib_Herc2_sf"/>
</dbReference>
<feature type="domain" description="MIB/HERC2" evidence="4">
    <location>
        <begin position="252"/>
        <end position="323"/>
    </location>
</feature>
<comment type="caution">
    <text evidence="5">The sequence shown here is derived from an EMBL/GenBank/DDBJ whole genome shotgun (WGS) entry which is preliminary data.</text>
</comment>
<evidence type="ECO:0000313" key="5">
    <source>
        <dbReference type="EMBL" id="KAH3716313.1"/>
    </source>
</evidence>